<feature type="transmembrane region" description="Helical" evidence="2">
    <location>
        <begin position="6"/>
        <end position="27"/>
    </location>
</feature>
<proteinExistence type="predicted"/>
<comment type="caution">
    <text evidence="3">The sequence shown here is derived from an EMBL/GenBank/DDBJ whole genome shotgun (WGS) entry which is preliminary data.</text>
</comment>
<dbReference type="EMBL" id="NBIV01000155">
    <property type="protein sequence ID" value="PXF42629.1"/>
    <property type="molecule type" value="Genomic_DNA"/>
</dbReference>
<gene>
    <name evidence="3" type="ORF">BWQ96_07633</name>
</gene>
<evidence type="ECO:0000256" key="1">
    <source>
        <dbReference type="SAM" id="MobiDB-lite"/>
    </source>
</evidence>
<name>A0A2V3IKR4_9FLOR</name>
<keyword evidence="4" id="KW-1185">Reference proteome</keyword>
<feature type="region of interest" description="Disordered" evidence="1">
    <location>
        <begin position="33"/>
        <end position="72"/>
    </location>
</feature>
<reference evidence="3 4" key="1">
    <citation type="journal article" date="2018" name="Mol. Biol. Evol.">
        <title>Analysis of the draft genome of the red seaweed Gracilariopsis chorda provides insights into genome size evolution in Rhodophyta.</title>
        <authorList>
            <person name="Lee J."/>
            <person name="Yang E.C."/>
            <person name="Graf L."/>
            <person name="Yang J.H."/>
            <person name="Qiu H."/>
            <person name="Zel Zion U."/>
            <person name="Chan C.X."/>
            <person name="Stephens T.G."/>
            <person name="Weber A.P.M."/>
            <person name="Boo G.H."/>
            <person name="Boo S.M."/>
            <person name="Kim K.M."/>
            <person name="Shin Y."/>
            <person name="Jung M."/>
            <person name="Lee S.J."/>
            <person name="Yim H.S."/>
            <person name="Lee J.H."/>
            <person name="Bhattacharya D."/>
            <person name="Yoon H.S."/>
        </authorList>
    </citation>
    <scope>NUCLEOTIDE SEQUENCE [LARGE SCALE GENOMIC DNA]</scope>
    <source>
        <strain evidence="3 4">SKKU-2015</strain>
        <tissue evidence="3">Whole body</tissue>
    </source>
</reference>
<evidence type="ECO:0000313" key="3">
    <source>
        <dbReference type="EMBL" id="PXF42629.1"/>
    </source>
</evidence>
<keyword evidence="2" id="KW-0812">Transmembrane</keyword>
<dbReference type="AlphaFoldDB" id="A0A2V3IKR4"/>
<evidence type="ECO:0000256" key="2">
    <source>
        <dbReference type="SAM" id="Phobius"/>
    </source>
</evidence>
<protein>
    <submittedName>
        <fullName evidence="3">Uncharacterized protein</fullName>
    </submittedName>
</protein>
<feature type="compositionally biased region" description="Polar residues" evidence="1">
    <location>
        <begin position="52"/>
        <end position="72"/>
    </location>
</feature>
<accession>A0A2V3IKR4</accession>
<keyword evidence="2" id="KW-1133">Transmembrane helix</keyword>
<dbReference type="Proteomes" id="UP000247409">
    <property type="component" value="Unassembled WGS sequence"/>
</dbReference>
<organism evidence="3 4">
    <name type="scientific">Gracilariopsis chorda</name>
    <dbReference type="NCBI Taxonomy" id="448386"/>
    <lineage>
        <taxon>Eukaryota</taxon>
        <taxon>Rhodophyta</taxon>
        <taxon>Florideophyceae</taxon>
        <taxon>Rhodymeniophycidae</taxon>
        <taxon>Gracilariales</taxon>
        <taxon>Gracilariaceae</taxon>
        <taxon>Gracilariopsis</taxon>
    </lineage>
</organism>
<sequence>MASANAKIGSFLGFSAVAIYFFTMAHLKTQAPGDLDQIEPLPPSEQALQALGTLNSRPSSTSSEPVDAKSTS</sequence>
<keyword evidence="2" id="KW-0472">Membrane</keyword>
<evidence type="ECO:0000313" key="4">
    <source>
        <dbReference type="Proteomes" id="UP000247409"/>
    </source>
</evidence>